<feature type="transmembrane region" description="Helical" evidence="1">
    <location>
        <begin position="48"/>
        <end position="70"/>
    </location>
</feature>
<dbReference type="RefSeq" id="WP_135480109.1">
    <property type="nucleotide sequence ID" value="NZ_SRMF01000001.1"/>
</dbReference>
<dbReference type="OrthoDB" id="7059912at2"/>
<gene>
    <name evidence="2" type="ORF">E4656_00225</name>
</gene>
<reference evidence="2 3" key="1">
    <citation type="submission" date="2019-04" db="EMBL/GenBank/DDBJ databases">
        <title>Natronospirillum operosus gen. nov., sp. nov., a haloalkaliphilic satellite isolated from decaying biomass of laboratory culture of cyanobacterium Geitlerinema sp. and proposal of Natronospirillaceae fam. nov. and Saccharospirillaceae fam. nov.</title>
        <authorList>
            <person name="Kevbrin V."/>
            <person name="Boltyanskaya Y."/>
            <person name="Koziaeva V."/>
            <person name="Grouzdev D.S."/>
            <person name="Park M."/>
            <person name="Cho J."/>
        </authorList>
    </citation>
    <scope>NUCLEOTIDE SEQUENCE [LARGE SCALE GENOMIC DNA]</scope>
    <source>
        <strain evidence="2 3">G-116</strain>
    </source>
</reference>
<dbReference type="Proteomes" id="UP000297475">
    <property type="component" value="Unassembled WGS sequence"/>
</dbReference>
<protein>
    <submittedName>
        <fullName evidence="2">Uncharacterized protein</fullName>
    </submittedName>
</protein>
<evidence type="ECO:0000313" key="2">
    <source>
        <dbReference type="EMBL" id="TGG94894.1"/>
    </source>
</evidence>
<keyword evidence="3" id="KW-1185">Reference proteome</keyword>
<comment type="caution">
    <text evidence="2">The sequence shown here is derived from an EMBL/GenBank/DDBJ whole genome shotgun (WGS) entry which is preliminary data.</text>
</comment>
<sequence>MTQQQTPDVPKKSWLGFLDRTSVPIAVYGVIAVTMVLLWIFQELHPDVTLGFFTELLGAAFTLFIIDTLLVRSKTKRWRVVQTHVDYLVARDVNRLRDGLAVRVFGFDPVIAEGSSDDQVAAVRAQRAALLTEMEAVPLDKLAEAFATESLFTESSYAYLDGKARALWDVLNMRYSEYMDPELVSTLMRLHTHLKDLCGHIRHYGRGASFVDDADYYETVGIRGASVSVRNILQLVNELKRQGYSRPASMTAAQ</sequence>
<keyword evidence="1" id="KW-0472">Membrane</keyword>
<feature type="transmembrane region" description="Helical" evidence="1">
    <location>
        <begin position="21"/>
        <end position="42"/>
    </location>
</feature>
<name>A0A4Z0WAZ2_9GAMM</name>
<keyword evidence="1" id="KW-0812">Transmembrane</keyword>
<keyword evidence="1" id="KW-1133">Transmembrane helix</keyword>
<dbReference type="AlphaFoldDB" id="A0A4Z0WAZ2"/>
<accession>A0A4Z0WAZ2</accession>
<organism evidence="2 3">
    <name type="scientific">Natronospirillum operosum</name>
    <dbReference type="NCBI Taxonomy" id="2759953"/>
    <lineage>
        <taxon>Bacteria</taxon>
        <taxon>Pseudomonadati</taxon>
        <taxon>Pseudomonadota</taxon>
        <taxon>Gammaproteobacteria</taxon>
        <taxon>Oceanospirillales</taxon>
        <taxon>Natronospirillaceae</taxon>
        <taxon>Natronospirillum</taxon>
    </lineage>
</organism>
<evidence type="ECO:0000313" key="3">
    <source>
        <dbReference type="Proteomes" id="UP000297475"/>
    </source>
</evidence>
<dbReference type="EMBL" id="SRMF01000001">
    <property type="protein sequence ID" value="TGG94894.1"/>
    <property type="molecule type" value="Genomic_DNA"/>
</dbReference>
<proteinExistence type="predicted"/>
<evidence type="ECO:0000256" key="1">
    <source>
        <dbReference type="SAM" id="Phobius"/>
    </source>
</evidence>